<organism evidence="3 4">
    <name type="scientific">Postia placenta MAD-698-R-SB12</name>
    <dbReference type="NCBI Taxonomy" id="670580"/>
    <lineage>
        <taxon>Eukaryota</taxon>
        <taxon>Fungi</taxon>
        <taxon>Dikarya</taxon>
        <taxon>Basidiomycota</taxon>
        <taxon>Agaricomycotina</taxon>
        <taxon>Agaricomycetes</taxon>
        <taxon>Polyporales</taxon>
        <taxon>Adustoporiaceae</taxon>
        <taxon>Rhodonia</taxon>
    </lineage>
</organism>
<dbReference type="OrthoDB" id="3687641at2759"/>
<evidence type="ECO:0008006" key="5">
    <source>
        <dbReference type="Google" id="ProtNLM"/>
    </source>
</evidence>
<dbReference type="EMBL" id="KZ110598">
    <property type="protein sequence ID" value="OSX61509.1"/>
    <property type="molecule type" value="Genomic_DNA"/>
</dbReference>
<dbReference type="STRING" id="670580.A0A1X6MYS0"/>
<evidence type="ECO:0000256" key="1">
    <source>
        <dbReference type="ARBA" id="ARBA00004685"/>
    </source>
</evidence>
<gene>
    <name evidence="3" type="ORF">POSPLADRAFT_1046850</name>
</gene>
<dbReference type="InterPro" id="IPR021765">
    <property type="entry name" value="UstYa-like"/>
</dbReference>
<comment type="pathway">
    <text evidence="1">Mycotoxin biosynthesis.</text>
</comment>
<name>A0A1X6MYS0_9APHY</name>
<dbReference type="PANTHER" id="PTHR33365">
    <property type="entry name" value="YALI0B05434P"/>
    <property type="match status" value="1"/>
</dbReference>
<dbReference type="Proteomes" id="UP000194127">
    <property type="component" value="Unassembled WGS sequence"/>
</dbReference>
<comment type="similarity">
    <text evidence="2">Belongs to the ustYa family.</text>
</comment>
<evidence type="ECO:0000313" key="3">
    <source>
        <dbReference type="EMBL" id="OSX61509.1"/>
    </source>
</evidence>
<accession>A0A1X6MYS0</accession>
<keyword evidence="4" id="KW-1185">Reference proteome</keyword>
<dbReference type="Pfam" id="PF11807">
    <property type="entry name" value="UstYa"/>
    <property type="match status" value="1"/>
</dbReference>
<protein>
    <recommendedName>
        <fullName evidence="5">Tat pathway signal sequence</fullName>
    </recommendedName>
</protein>
<dbReference type="RefSeq" id="XP_024338303.1">
    <property type="nucleotide sequence ID" value="XM_024479137.1"/>
</dbReference>
<reference evidence="3 4" key="1">
    <citation type="submission" date="2017-04" db="EMBL/GenBank/DDBJ databases">
        <title>Genome Sequence of the Model Brown-Rot Fungus Postia placenta SB12.</title>
        <authorList>
            <consortium name="DOE Joint Genome Institute"/>
            <person name="Gaskell J."/>
            <person name="Kersten P."/>
            <person name="Larrondo L.F."/>
            <person name="Canessa P."/>
            <person name="Martinez D."/>
            <person name="Hibbett D."/>
            <person name="Schmoll M."/>
            <person name="Kubicek C.P."/>
            <person name="Martinez A.T."/>
            <person name="Yadav J."/>
            <person name="Master E."/>
            <person name="Magnuson J.K."/>
            <person name="James T."/>
            <person name="Yaver D."/>
            <person name="Berka R."/>
            <person name="Labutti K."/>
            <person name="Lipzen A."/>
            <person name="Aerts A."/>
            <person name="Barry K."/>
            <person name="Henrissat B."/>
            <person name="Blanchette R."/>
            <person name="Grigoriev I."/>
            <person name="Cullen D."/>
        </authorList>
    </citation>
    <scope>NUCLEOTIDE SEQUENCE [LARGE SCALE GENOMIC DNA]</scope>
    <source>
        <strain evidence="3 4">MAD-698-R-SB12</strain>
    </source>
</reference>
<dbReference type="GO" id="GO:0043386">
    <property type="term" value="P:mycotoxin biosynthetic process"/>
    <property type="evidence" value="ECO:0007669"/>
    <property type="project" value="InterPro"/>
</dbReference>
<dbReference type="AlphaFoldDB" id="A0A1X6MYS0"/>
<dbReference type="PANTHER" id="PTHR33365:SF4">
    <property type="entry name" value="CYCLOCHLOROTINE BIOSYNTHESIS PROTEIN O"/>
    <property type="match status" value="1"/>
</dbReference>
<evidence type="ECO:0000256" key="2">
    <source>
        <dbReference type="ARBA" id="ARBA00035112"/>
    </source>
</evidence>
<sequence>MSKIVVQILKAAVRLPALCSQDNLLVASSEKEQSARSRKWWPRWYPWVAHAVLFCLWLPLYLSLRPSTDRQCARQLSTPFRFNGSLTYPSIFRGSPSPELDAAWDRISTVRPIAITDDDLSRAGKPILPSLVKINNDGRYIAELEVVHQLHCLNMLREFTHPEKYSHGEEDPELYRNHIDHCIEMLRQQIMCTGDTGLVTFHWVEGHVSPWPDFNTWHQCRDYEKIMEWRDERVVHLPLEISEDIARLKEAP</sequence>
<proteinExistence type="inferred from homology"/>
<evidence type="ECO:0000313" key="4">
    <source>
        <dbReference type="Proteomes" id="UP000194127"/>
    </source>
</evidence>
<dbReference type="GeneID" id="36324087"/>